<evidence type="ECO:0000256" key="2">
    <source>
        <dbReference type="ARBA" id="ARBA00022771"/>
    </source>
</evidence>
<dbReference type="InterPro" id="IPR004332">
    <property type="entry name" value="Transposase_MuDR"/>
</dbReference>
<dbReference type="Pfam" id="PF03108">
    <property type="entry name" value="DBD_Tnp_Mut"/>
    <property type="match status" value="1"/>
</dbReference>
<gene>
    <name evidence="7" type="ORF">LITE_LOCUS32422</name>
</gene>
<reference evidence="7" key="1">
    <citation type="submission" date="2022-08" db="EMBL/GenBank/DDBJ databases">
        <authorList>
            <person name="Gutierrez-Valencia J."/>
        </authorList>
    </citation>
    <scope>NUCLEOTIDE SEQUENCE</scope>
</reference>
<dbReference type="Proteomes" id="UP001154282">
    <property type="component" value="Unassembled WGS sequence"/>
</dbReference>
<evidence type="ECO:0000313" key="7">
    <source>
        <dbReference type="EMBL" id="CAI0455624.1"/>
    </source>
</evidence>
<keyword evidence="3" id="KW-0862">Zinc</keyword>
<dbReference type="GO" id="GO:0008270">
    <property type="term" value="F:zinc ion binding"/>
    <property type="evidence" value="ECO:0007669"/>
    <property type="project" value="UniProtKB-KW"/>
</dbReference>
<feature type="region of interest" description="Disordered" evidence="5">
    <location>
        <begin position="224"/>
        <end position="270"/>
    </location>
</feature>
<sequence>MIKSPHLAHSGSSFTFYLLSSKHKLQQLEHHSSPKKKIFGEMGRKFRKFDLLIRWNGRITHFHDSIDYEDGESSTVPIKSIFTWQELSHICAERCCIGGRRVCKMTYRMPVYKDYALVYEGSVLSDDDDVNMMMRFIAENRFTTAEVYVETEVVGQYGGGGYTEQGEGSGAFSGSGDFRVQHDAPWPTYEDRAATGPLVEHDGQEWPVWGGEWDYIRAPRQASTAASGINNDPYVDKPSPPYTSEASDVEDEELESMSSSDGEDLEVDEGEFEPPTPHYTMVPQHPLYAHNDDPDLPPIPIWTPDSGFVVGQTFAGKPQVVDALKETAMRRSFQYRVITSDTKQIHVRCENHGDGCMWHVRAAYVKRNGAWLIRKTDNNHTCRSSLISLDHRQLSARKVAQTIKHLIEAQPGITVKSVIAEVKNRHGYTISYKKAWHGKQKAMAEVYGDWEESFANMPRLILAMEDKNPGSVFVPSYEDFYGGAKRVFKRLFWAFKPCIDGFTHCLPIIQVDGTFLTGKYKGTLLVATSVDGSMQLFPLAFAIVESENNLSWAWFFSQLYTRVTQRKDIAILSDRHHGIRHAFYDLPEELGWKWRWCIRHFKSNYGKHFGRTYGQRAVWHAAIAFQTRKFVDKMKSIREVHSEGADWLETHPYERWTLHQDEGYRYGITTTNMGECLNGLYVGLRAMPISSIVLHTFFRTVTWFVERYQAAYQMLNAGTYIPTKITDDMKPWSERAKWHKVTLFSRRDSRFSVVTGSGPDSSKGGNAQTVILDAKNGIGECTCGKFQGRHLPCSHAYAAARSVNLDPLIFVSPYYKTPYVVRVWEGSFFPLAHEAYWP</sequence>
<protein>
    <recommendedName>
        <fullName evidence="6">SWIM-type domain-containing protein</fullName>
    </recommendedName>
</protein>
<dbReference type="AlphaFoldDB" id="A0AAV0NAK5"/>
<organism evidence="7 8">
    <name type="scientific">Linum tenue</name>
    <dbReference type="NCBI Taxonomy" id="586396"/>
    <lineage>
        <taxon>Eukaryota</taxon>
        <taxon>Viridiplantae</taxon>
        <taxon>Streptophyta</taxon>
        <taxon>Embryophyta</taxon>
        <taxon>Tracheophyta</taxon>
        <taxon>Spermatophyta</taxon>
        <taxon>Magnoliopsida</taxon>
        <taxon>eudicotyledons</taxon>
        <taxon>Gunneridae</taxon>
        <taxon>Pentapetalae</taxon>
        <taxon>rosids</taxon>
        <taxon>fabids</taxon>
        <taxon>Malpighiales</taxon>
        <taxon>Linaceae</taxon>
        <taxon>Linum</taxon>
    </lineage>
</organism>
<dbReference type="PANTHER" id="PTHR31973">
    <property type="entry name" value="POLYPROTEIN, PUTATIVE-RELATED"/>
    <property type="match status" value="1"/>
</dbReference>
<name>A0AAV0NAK5_9ROSI</name>
<dbReference type="PANTHER" id="PTHR31973:SF195">
    <property type="entry name" value="MUDR FAMILY TRANSPOSASE"/>
    <property type="match status" value="1"/>
</dbReference>
<evidence type="ECO:0000259" key="6">
    <source>
        <dbReference type="PROSITE" id="PS50966"/>
    </source>
</evidence>
<evidence type="ECO:0000256" key="3">
    <source>
        <dbReference type="ARBA" id="ARBA00022833"/>
    </source>
</evidence>
<dbReference type="InterPro" id="IPR018289">
    <property type="entry name" value="MULE_transposase_dom"/>
</dbReference>
<keyword evidence="2 4" id="KW-0863">Zinc-finger</keyword>
<accession>A0AAV0NAK5</accession>
<dbReference type="Pfam" id="PF10551">
    <property type="entry name" value="MULE"/>
    <property type="match status" value="1"/>
</dbReference>
<feature type="compositionally biased region" description="Acidic residues" evidence="5">
    <location>
        <begin position="247"/>
        <end position="270"/>
    </location>
</feature>
<dbReference type="PROSITE" id="PS50966">
    <property type="entry name" value="ZF_SWIM"/>
    <property type="match status" value="1"/>
</dbReference>
<keyword evidence="1" id="KW-0479">Metal-binding</keyword>
<evidence type="ECO:0000256" key="1">
    <source>
        <dbReference type="ARBA" id="ARBA00022723"/>
    </source>
</evidence>
<dbReference type="InterPro" id="IPR006564">
    <property type="entry name" value="Znf_PMZ"/>
</dbReference>
<evidence type="ECO:0000256" key="4">
    <source>
        <dbReference type="PROSITE-ProRule" id="PRU00325"/>
    </source>
</evidence>
<proteinExistence type="predicted"/>
<dbReference type="InterPro" id="IPR007527">
    <property type="entry name" value="Znf_SWIM"/>
</dbReference>
<feature type="non-terminal residue" evidence="7">
    <location>
        <position position="838"/>
    </location>
</feature>
<dbReference type="SMART" id="SM00575">
    <property type="entry name" value="ZnF_PMZ"/>
    <property type="match status" value="1"/>
</dbReference>
<evidence type="ECO:0000313" key="8">
    <source>
        <dbReference type="Proteomes" id="UP001154282"/>
    </source>
</evidence>
<keyword evidence="8" id="KW-1185">Reference proteome</keyword>
<feature type="domain" description="SWIM-type" evidence="6">
    <location>
        <begin position="768"/>
        <end position="804"/>
    </location>
</feature>
<comment type="caution">
    <text evidence="7">The sequence shown here is derived from an EMBL/GenBank/DDBJ whole genome shotgun (WGS) entry which is preliminary data.</text>
</comment>
<dbReference type="EMBL" id="CAMGYJ010000008">
    <property type="protein sequence ID" value="CAI0455624.1"/>
    <property type="molecule type" value="Genomic_DNA"/>
</dbReference>
<evidence type="ECO:0000256" key="5">
    <source>
        <dbReference type="SAM" id="MobiDB-lite"/>
    </source>
</evidence>
<dbReference type="Pfam" id="PF04434">
    <property type="entry name" value="SWIM"/>
    <property type="match status" value="1"/>
</dbReference>